<dbReference type="Pfam" id="PF03358">
    <property type="entry name" value="FMN_red"/>
    <property type="match status" value="1"/>
</dbReference>
<feature type="domain" description="NADPH-dependent FMN reductase-like" evidence="1">
    <location>
        <begin position="3"/>
        <end position="146"/>
    </location>
</feature>
<keyword evidence="3" id="KW-1185">Reference proteome</keyword>
<name>A0A084U5H8_9HYPH</name>
<dbReference type="AlphaFoldDB" id="A0A084U5H8"/>
<dbReference type="SUPFAM" id="SSF52218">
    <property type="entry name" value="Flavoproteins"/>
    <property type="match status" value="1"/>
</dbReference>
<dbReference type="eggNOG" id="COG0431">
    <property type="taxonomic scope" value="Bacteria"/>
</dbReference>
<dbReference type="RefSeq" id="WP_036486911.1">
    <property type="nucleotide sequence ID" value="NZ_JMQM01000003.1"/>
</dbReference>
<evidence type="ECO:0000313" key="3">
    <source>
        <dbReference type="Proteomes" id="UP000053675"/>
    </source>
</evidence>
<evidence type="ECO:0000259" key="1">
    <source>
        <dbReference type="Pfam" id="PF03358"/>
    </source>
</evidence>
<dbReference type="PANTHER" id="PTHR30543:SF21">
    <property type="entry name" value="NAD(P)H-DEPENDENT FMN REDUCTASE LOT6"/>
    <property type="match status" value="1"/>
</dbReference>
<organism evidence="2 3">
    <name type="scientific">Nitratireductor basaltis</name>
    <dbReference type="NCBI Taxonomy" id="472175"/>
    <lineage>
        <taxon>Bacteria</taxon>
        <taxon>Pseudomonadati</taxon>
        <taxon>Pseudomonadota</taxon>
        <taxon>Alphaproteobacteria</taxon>
        <taxon>Hyphomicrobiales</taxon>
        <taxon>Phyllobacteriaceae</taxon>
        <taxon>Nitratireductor</taxon>
    </lineage>
</organism>
<dbReference type="PANTHER" id="PTHR30543">
    <property type="entry name" value="CHROMATE REDUCTASE"/>
    <property type="match status" value="1"/>
</dbReference>
<accession>A0A084U5H8</accession>
<dbReference type="STRING" id="472175.EL18_03424"/>
<evidence type="ECO:0000313" key="2">
    <source>
        <dbReference type="EMBL" id="KFB08214.1"/>
    </source>
</evidence>
<dbReference type="GO" id="GO:0005829">
    <property type="term" value="C:cytosol"/>
    <property type="evidence" value="ECO:0007669"/>
    <property type="project" value="TreeGrafter"/>
</dbReference>
<dbReference type="InterPro" id="IPR029039">
    <property type="entry name" value="Flavoprotein-like_sf"/>
</dbReference>
<dbReference type="PATRIC" id="fig|472175.3.peg.3422"/>
<proteinExistence type="predicted"/>
<comment type="caution">
    <text evidence="2">The sequence shown here is derived from an EMBL/GenBank/DDBJ whole genome shotgun (WGS) entry which is preliminary data.</text>
</comment>
<dbReference type="InterPro" id="IPR005025">
    <property type="entry name" value="FMN_Rdtase-like_dom"/>
</dbReference>
<dbReference type="GO" id="GO:0016491">
    <property type="term" value="F:oxidoreductase activity"/>
    <property type="evidence" value="ECO:0007669"/>
    <property type="project" value="InterPro"/>
</dbReference>
<dbReference type="EMBL" id="JMQM01000003">
    <property type="protein sequence ID" value="KFB08214.1"/>
    <property type="molecule type" value="Genomic_DNA"/>
</dbReference>
<protein>
    <submittedName>
        <fullName evidence="2">NAD(P)H dehydrogenase (Quinone):NADPH-dependent FMN reductase</fullName>
    </submittedName>
</protein>
<dbReference type="InterPro" id="IPR050712">
    <property type="entry name" value="NAD(P)H-dep_reductase"/>
</dbReference>
<dbReference type="OrthoDB" id="9812295at2"/>
<sequence length="185" mass="19940">MSKIAVIIGSIREGSYSRKIAEALPELVPQHQFEIVPIDELSFFSEDLEASPPESWTAFRSRITASEAVLFITPEYVRSVPGVLKNAIDIGSRPYGKGALTGKPAAIISTSLGAIGGFGANHHLRQSLASLDMPTLGQPEAYIGNSATLFDEGGRLSNENTAEFLKSFIHRFSQFIGEKARAMAA</sequence>
<dbReference type="GO" id="GO:0010181">
    <property type="term" value="F:FMN binding"/>
    <property type="evidence" value="ECO:0007669"/>
    <property type="project" value="TreeGrafter"/>
</dbReference>
<gene>
    <name evidence="2" type="ORF">EL18_03424</name>
</gene>
<dbReference type="Proteomes" id="UP000053675">
    <property type="component" value="Unassembled WGS sequence"/>
</dbReference>
<reference evidence="2 3" key="1">
    <citation type="submission" date="2014-05" db="EMBL/GenBank/DDBJ databases">
        <title>Draft Genome Sequence of Nitratireductor basaltis Strain UMTGB225, A Marine Bacterium Isolated from Green Barrel Tunicate.</title>
        <authorList>
            <person name="Gan H.Y."/>
        </authorList>
    </citation>
    <scope>NUCLEOTIDE SEQUENCE [LARGE SCALE GENOMIC DNA]</scope>
    <source>
        <strain evidence="2 3">UMTGB225</strain>
    </source>
</reference>
<dbReference type="Gene3D" id="3.40.50.360">
    <property type="match status" value="1"/>
</dbReference>